<dbReference type="GO" id="GO:0022857">
    <property type="term" value="F:transmembrane transporter activity"/>
    <property type="evidence" value="ECO:0007669"/>
    <property type="project" value="TreeGrafter"/>
</dbReference>
<evidence type="ECO:0000259" key="8">
    <source>
        <dbReference type="Pfam" id="PF02687"/>
    </source>
</evidence>
<feature type="transmembrane region" description="Helical" evidence="7">
    <location>
        <begin position="21"/>
        <end position="48"/>
    </location>
</feature>
<dbReference type="GO" id="GO:0005886">
    <property type="term" value="C:plasma membrane"/>
    <property type="evidence" value="ECO:0007669"/>
    <property type="project" value="UniProtKB-SubCell"/>
</dbReference>
<dbReference type="NCBIfam" id="TIGR03434">
    <property type="entry name" value="ADOP"/>
    <property type="match status" value="1"/>
</dbReference>
<feature type="domain" description="ABC3 transporter permease C-terminal" evidence="8">
    <location>
        <begin position="690"/>
        <end position="803"/>
    </location>
</feature>
<evidence type="ECO:0000256" key="4">
    <source>
        <dbReference type="ARBA" id="ARBA00022989"/>
    </source>
</evidence>
<dbReference type="InterPro" id="IPR017800">
    <property type="entry name" value="ADOP"/>
</dbReference>
<evidence type="ECO:0000313" key="10">
    <source>
        <dbReference type="EMBL" id="NYF91155.1"/>
    </source>
</evidence>
<comment type="caution">
    <text evidence="10">The sequence shown here is derived from an EMBL/GenBank/DDBJ whole genome shotgun (WGS) entry which is preliminary data.</text>
</comment>
<evidence type="ECO:0000256" key="2">
    <source>
        <dbReference type="ARBA" id="ARBA00022475"/>
    </source>
</evidence>
<proteinExistence type="inferred from homology"/>
<comment type="subcellular location">
    <subcellularLocation>
        <location evidence="1">Cell membrane</location>
        <topology evidence="1">Multi-pass membrane protein</topology>
    </subcellularLocation>
</comment>
<keyword evidence="4 7" id="KW-1133">Transmembrane helix</keyword>
<evidence type="ECO:0000256" key="1">
    <source>
        <dbReference type="ARBA" id="ARBA00004651"/>
    </source>
</evidence>
<keyword evidence="5 7" id="KW-0472">Membrane</keyword>
<evidence type="ECO:0000256" key="7">
    <source>
        <dbReference type="SAM" id="Phobius"/>
    </source>
</evidence>
<dbReference type="PANTHER" id="PTHR30572">
    <property type="entry name" value="MEMBRANE COMPONENT OF TRANSPORTER-RELATED"/>
    <property type="match status" value="1"/>
</dbReference>
<dbReference type="EMBL" id="JACCCU010000002">
    <property type="protein sequence ID" value="NYF91155.1"/>
    <property type="molecule type" value="Genomic_DNA"/>
</dbReference>
<feature type="domain" description="MacB-like periplasmic core" evidence="9">
    <location>
        <begin position="487"/>
        <end position="624"/>
    </location>
</feature>
<keyword evidence="3 7" id="KW-0812">Transmembrane</keyword>
<feature type="transmembrane region" description="Helical" evidence="7">
    <location>
        <begin position="776"/>
        <end position="799"/>
    </location>
</feature>
<evidence type="ECO:0000313" key="11">
    <source>
        <dbReference type="Proteomes" id="UP000564385"/>
    </source>
</evidence>
<feature type="domain" description="MacB-like periplasmic core" evidence="9">
    <location>
        <begin position="22"/>
        <end position="237"/>
    </location>
</feature>
<dbReference type="PANTHER" id="PTHR30572:SF4">
    <property type="entry name" value="ABC TRANSPORTER PERMEASE YTRF"/>
    <property type="match status" value="1"/>
</dbReference>
<feature type="transmembrane region" description="Helical" evidence="7">
    <location>
        <begin position="414"/>
        <end position="439"/>
    </location>
</feature>
<keyword evidence="2" id="KW-1003">Cell membrane</keyword>
<feature type="transmembrane region" description="Helical" evidence="7">
    <location>
        <begin position="372"/>
        <end position="393"/>
    </location>
</feature>
<dbReference type="InterPro" id="IPR003838">
    <property type="entry name" value="ABC3_permease_C"/>
</dbReference>
<protein>
    <submittedName>
        <fullName evidence="10">Permease</fullName>
    </submittedName>
</protein>
<accession>A0A852VM45</accession>
<feature type="domain" description="ABC3 transporter permease C-terminal" evidence="8">
    <location>
        <begin position="280"/>
        <end position="398"/>
    </location>
</feature>
<dbReference type="Proteomes" id="UP000564385">
    <property type="component" value="Unassembled WGS sequence"/>
</dbReference>
<organism evidence="10 11">
    <name type="scientific">Tunturiibacter lichenicola</name>
    <dbReference type="NCBI Taxonomy" id="2051959"/>
    <lineage>
        <taxon>Bacteria</taxon>
        <taxon>Pseudomonadati</taxon>
        <taxon>Acidobacteriota</taxon>
        <taxon>Terriglobia</taxon>
        <taxon>Terriglobales</taxon>
        <taxon>Acidobacteriaceae</taxon>
        <taxon>Tunturiibacter</taxon>
    </lineage>
</organism>
<dbReference type="InterPro" id="IPR050250">
    <property type="entry name" value="Macrolide_Exporter_MacB"/>
</dbReference>
<dbReference type="Pfam" id="PF12704">
    <property type="entry name" value="MacB_PCD"/>
    <property type="match status" value="2"/>
</dbReference>
<feature type="transmembrane region" description="Helical" evidence="7">
    <location>
        <begin position="275"/>
        <end position="299"/>
    </location>
</feature>
<evidence type="ECO:0000256" key="5">
    <source>
        <dbReference type="ARBA" id="ARBA00023136"/>
    </source>
</evidence>
<gene>
    <name evidence="10" type="ORF">HDF08_003257</name>
</gene>
<evidence type="ECO:0000259" key="9">
    <source>
        <dbReference type="Pfam" id="PF12704"/>
    </source>
</evidence>
<dbReference type="Pfam" id="PF02687">
    <property type="entry name" value="FtsX"/>
    <property type="match status" value="2"/>
</dbReference>
<feature type="transmembrane region" description="Helical" evidence="7">
    <location>
        <begin position="733"/>
        <end position="756"/>
    </location>
</feature>
<reference evidence="10 11" key="1">
    <citation type="submission" date="2020-07" db="EMBL/GenBank/DDBJ databases">
        <title>Genomic Encyclopedia of Type Strains, Phase IV (KMG-V): Genome sequencing to study the core and pangenomes of soil and plant-associated prokaryotes.</title>
        <authorList>
            <person name="Whitman W."/>
        </authorList>
    </citation>
    <scope>NUCLEOTIDE SEQUENCE [LARGE SCALE GENOMIC DNA]</scope>
    <source>
        <strain evidence="10 11">M8UP22</strain>
    </source>
</reference>
<sequence>MEAFVQNLKFAVRQLSRNPGFTVTVILTLALSIGANTAIFSLVNALMLKSLPYSQPERMGTIYTRVTGAKPSDERHHVNGEQWELLRDNVPSLLSAVSSSRAAGVNLQAGSHIQYLHAGRISQHYLDVLAIHPIAGRNFSNVEDLPHGPKTVILSYNLWHSAFGTNASILGQPILLKGEPYTVIGVLPEGATTPLNADLYTALQPARDGEGGGTNFEAITRLRDGATWQQADAEISRAWSLRSNRYELADNPGAQVTYYSVPLQQGQTATLRPQVLALMLAAGFILLIACANLAGLSLVRMLRRTPEVATRLALGASRWQIQRQLWVENLLLAFIGGAVGVAVGFVALRGLLLLLPEHFLPVARIPLDGRVLAFTLLLSLFTSVLFGMLPALVMRKLDLRSAIASRSATGGDRIGLRQALIVAEVALTVVLLAASGLLIRTLVHLQTLPPGFNPTGVMTAKASLDDVHYHDAAAFQKLLQESTSAMRQIPGVQHAAVGLSLPYERSLIMGGITLSDGKEAGQKAMADEVYVTPDYFAALQIPVMAGRSFTEADRAESQHVAIVNQEFARKFFHGANPVGRYLNKDTRIVGVVESVSMAPGVDPVAPLTGEETMYVPAAQIEARQLAMVHVWFQPSWIVRTAYPIEGLTAQMQQALASADPNLPFSGFYSMRDLLAKTLATQRVEVALLSTMSALALLLSAVGIFALVSNIVVQRTREIGIRIALGSTIRQAMVHIGAPGIRASALGLLLGLIFSAAALRAMHSVLYGVDVYDAPTLLTVVFTLIAITLLATTVPTLRIAGIDPAKTLRDE</sequence>
<name>A0A852VM45_9BACT</name>
<dbReference type="InterPro" id="IPR025857">
    <property type="entry name" value="MacB_PCD"/>
</dbReference>
<feature type="transmembrane region" description="Helical" evidence="7">
    <location>
        <begin position="330"/>
        <end position="352"/>
    </location>
</feature>
<comment type="similarity">
    <text evidence="6">Belongs to the ABC-4 integral membrane protein family.</text>
</comment>
<dbReference type="AlphaFoldDB" id="A0A852VM45"/>
<evidence type="ECO:0000256" key="3">
    <source>
        <dbReference type="ARBA" id="ARBA00022692"/>
    </source>
</evidence>
<evidence type="ECO:0000256" key="6">
    <source>
        <dbReference type="ARBA" id="ARBA00038076"/>
    </source>
</evidence>
<feature type="transmembrane region" description="Helical" evidence="7">
    <location>
        <begin position="685"/>
        <end position="712"/>
    </location>
</feature>